<protein>
    <recommendedName>
        <fullName evidence="4">Secreted protein</fullName>
    </recommendedName>
</protein>
<organism evidence="2 3">
    <name type="scientific">Cutibacterium modestum HL044PA1</name>
    <dbReference type="NCBI Taxonomy" id="765109"/>
    <lineage>
        <taxon>Bacteria</taxon>
        <taxon>Bacillati</taxon>
        <taxon>Actinomycetota</taxon>
        <taxon>Actinomycetes</taxon>
        <taxon>Propionibacteriales</taxon>
        <taxon>Propionibacteriaceae</taxon>
        <taxon>Cutibacterium</taxon>
        <taxon>Cutibacterium modestum</taxon>
    </lineage>
</organism>
<evidence type="ECO:0000256" key="1">
    <source>
        <dbReference type="SAM" id="MobiDB-lite"/>
    </source>
</evidence>
<keyword evidence="3" id="KW-1185">Reference proteome</keyword>
<accession>A0ABN0C1D6</accession>
<dbReference type="Proteomes" id="UP000003179">
    <property type="component" value="Unassembled WGS sequence"/>
</dbReference>
<comment type="caution">
    <text evidence="2">The sequence shown here is derived from an EMBL/GenBank/DDBJ whole genome shotgun (WGS) entry which is preliminary data.</text>
</comment>
<feature type="region of interest" description="Disordered" evidence="1">
    <location>
        <begin position="248"/>
        <end position="272"/>
    </location>
</feature>
<evidence type="ECO:0008006" key="4">
    <source>
        <dbReference type="Google" id="ProtNLM"/>
    </source>
</evidence>
<evidence type="ECO:0000313" key="3">
    <source>
        <dbReference type="Proteomes" id="UP000003179"/>
    </source>
</evidence>
<gene>
    <name evidence="2" type="ORF">HMPREF9607_02785</name>
</gene>
<proteinExistence type="predicted"/>
<sequence>MPSLSGKAALVDTFLTIVFVLPICDVEDGAIHDITLLDITIGILEKDSVTCTSRGPRVIRRGTMQRPPTRQATRGIRTNPHARVEDIFFDISRNTDGFFHTSHMQKLFHRGIGNSLIGILRVRALVVLSLLGEEPHRTERIRPIHCRGRRRHIRPVRTLMTAHDPAIGHRGTKLANMRRGRRQITTITLRGIGEIDDHRIPLTPAAPAITPSTTLVEERLPRGTIIRIHPQLPIRRRKILIITGRHRTRHTKPTQRAHHRDNNCRHHCPPPT</sequence>
<reference evidence="2" key="1">
    <citation type="submission" date="2010-08" db="EMBL/GenBank/DDBJ databases">
        <authorList>
            <person name="Weinstock G."/>
            <person name="Sodergren E."/>
            <person name="Clifton S."/>
            <person name="Fulton L."/>
            <person name="Fulton B."/>
            <person name="Courtney L."/>
            <person name="Fronick C."/>
            <person name="Harrison M."/>
            <person name="Strong C."/>
            <person name="Farmer C."/>
            <person name="Delahaunty K."/>
            <person name="Markovic C."/>
            <person name="Hall O."/>
            <person name="Minx P."/>
            <person name="Tomlinson C."/>
            <person name="Mitreva M."/>
            <person name="Hou S."/>
            <person name="Chen J."/>
            <person name="Wollam A."/>
            <person name="Pepin K.H."/>
            <person name="Johnson M."/>
            <person name="Bhonagiri V."/>
            <person name="Zhang X."/>
            <person name="Suruliraj S."/>
            <person name="Warren W."/>
            <person name="Chinwalla A."/>
            <person name="Mardis E.R."/>
            <person name="Wilson R.K."/>
        </authorList>
    </citation>
    <scope>NUCLEOTIDE SEQUENCE [LARGE SCALE GENOMIC DNA]</scope>
    <source>
        <strain evidence="2">HL044PA1</strain>
    </source>
</reference>
<evidence type="ECO:0000313" key="2">
    <source>
        <dbReference type="EMBL" id="EFS90946.1"/>
    </source>
</evidence>
<name>A0ABN0C1D6_9ACTN</name>
<dbReference type="EMBL" id="ADZU01000044">
    <property type="protein sequence ID" value="EFS90946.1"/>
    <property type="molecule type" value="Genomic_DNA"/>
</dbReference>